<dbReference type="EMBL" id="ATLV01023854">
    <property type="status" value="NOT_ANNOTATED_CDS"/>
    <property type="molecule type" value="Genomic_DNA"/>
</dbReference>
<dbReference type="Proteomes" id="UP000030765">
    <property type="component" value="Unassembled WGS sequence"/>
</dbReference>
<evidence type="ECO:0000256" key="3">
    <source>
        <dbReference type="ARBA" id="ARBA00022729"/>
    </source>
</evidence>
<dbReference type="FunFam" id="2.40.10.10:FF:000054">
    <property type="entry name" value="Complement C1r subcomponent"/>
    <property type="match status" value="1"/>
</dbReference>
<evidence type="ECO:0000259" key="7">
    <source>
        <dbReference type="PROSITE" id="PS50240"/>
    </source>
</evidence>
<keyword evidence="5" id="KW-0325">Glycoprotein</keyword>
<dbReference type="PANTHER" id="PTHR24260:SF136">
    <property type="entry name" value="GH08193P-RELATED"/>
    <property type="match status" value="1"/>
</dbReference>
<dbReference type="EMBL" id="KE525347">
    <property type="protein sequence ID" value="KFB49701.1"/>
    <property type="molecule type" value="Genomic_DNA"/>
</dbReference>
<evidence type="ECO:0000313" key="9">
    <source>
        <dbReference type="EnsemblMetazoa" id="ASIC018204-PA"/>
    </source>
</evidence>
<protein>
    <submittedName>
        <fullName evidence="9">Peptidase S1 domain-containing protein</fullName>
    </submittedName>
</protein>
<dbReference type="Gene3D" id="2.40.10.10">
    <property type="entry name" value="Trypsin-like serine proteases"/>
    <property type="match status" value="2"/>
</dbReference>
<name>A0A084WHK7_ANOSI</name>
<dbReference type="SUPFAM" id="SSF50494">
    <property type="entry name" value="Trypsin-like serine proteases"/>
    <property type="match status" value="1"/>
</dbReference>
<keyword evidence="2" id="KW-0964">Secreted</keyword>
<gene>
    <name evidence="8" type="ORF">ZHAS_00018204</name>
</gene>
<dbReference type="VEuPathDB" id="VectorBase:ASIS021802"/>
<dbReference type="SMART" id="SM00020">
    <property type="entry name" value="Tryp_SPc"/>
    <property type="match status" value="1"/>
</dbReference>
<accession>A0A084WHK7</accession>
<dbReference type="GO" id="GO:0005576">
    <property type="term" value="C:extracellular region"/>
    <property type="evidence" value="ECO:0007669"/>
    <property type="project" value="UniProtKB-SubCell"/>
</dbReference>
<dbReference type="EnsemblMetazoa" id="ASIC018204-RA">
    <property type="protein sequence ID" value="ASIC018204-PA"/>
    <property type="gene ID" value="ASIC018204"/>
</dbReference>
<dbReference type="PANTHER" id="PTHR24260">
    <property type="match status" value="1"/>
</dbReference>
<evidence type="ECO:0000256" key="1">
    <source>
        <dbReference type="ARBA" id="ARBA00004613"/>
    </source>
</evidence>
<dbReference type="VEuPathDB" id="VectorBase:ASIC018204"/>
<dbReference type="GO" id="GO:0004252">
    <property type="term" value="F:serine-type endopeptidase activity"/>
    <property type="evidence" value="ECO:0007669"/>
    <property type="project" value="InterPro"/>
</dbReference>
<proteinExistence type="inferred from homology"/>
<dbReference type="OrthoDB" id="6147874at2759"/>
<reference evidence="9" key="2">
    <citation type="submission" date="2020-05" db="UniProtKB">
        <authorList>
            <consortium name="EnsemblMetazoa"/>
        </authorList>
    </citation>
    <scope>IDENTIFICATION</scope>
</reference>
<comment type="subcellular location">
    <subcellularLocation>
        <location evidence="1">Secreted</location>
    </subcellularLocation>
</comment>
<dbReference type="Pfam" id="PF00089">
    <property type="entry name" value="Trypsin"/>
    <property type="match status" value="1"/>
</dbReference>
<dbReference type="STRING" id="74873.A0A084WHK7"/>
<dbReference type="PROSITE" id="PS50240">
    <property type="entry name" value="TRYPSIN_DOM"/>
    <property type="match status" value="1"/>
</dbReference>
<dbReference type="InterPro" id="IPR001254">
    <property type="entry name" value="Trypsin_dom"/>
</dbReference>
<evidence type="ECO:0000313" key="8">
    <source>
        <dbReference type="EMBL" id="KFB49701.1"/>
    </source>
</evidence>
<dbReference type="InterPro" id="IPR043504">
    <property type="entry name" value="Peptidase_S1_PA_chymotrypsin"/>
</dbReference>
<keyword evidence="10" id="KW-1185">Reference proteome</keyword>
<dbReference type="InterPro" id="IPR051333">
    <property type="entry name" value="CLIP_Serine_Protease"/>
</dbReference>
<comment type="similarity">
    <text evidence="6">Belongs to the peptidase S1 family. CLIP subfamily.</text>
</comment>
<evidence type="ECO:0000256" key="4">
    <source>
        <dbReference type="ARBA" id="ARBA00023157"/>
    </source>
</evidence>
<feature type="domain" description="Peptidase S1" evidence="7">
    <location>
        <begin position="1"/>
        <end position="170"/>
    </location>
</feature>
<evidence type="ECO:0000256" key="2">
    <source>
        <dbReference type="ARBA" id="ARBA00022525"/>
    </source>
</evidence>
<evidence type="ECO:0000256" key="6">
    <source>
        <dbReference type="ARBA" id="ARBA00024195"/>
    </source>
</evidence>
<reference evidence="8 10" key="1">
    <citation type="journal article" date="2014" name="BMC Genomics">
        <title>Genome sequence of Anopheles sinensis provides insight into genetics basis of mosquito competence for malaria parasites.</title>
        <authorList>
            <person name="Zhou D."/>
            <person name="Zhang D."/>
            <person name="Ding G."/>
            <person name="Shi L."/>
            <person name="Hou Q."/>
            <person name="Ye Y."/>
            <person name="Xu Y."/>
            <person name="Zhou H."/>
            <person name="Xiong C."/>
            <person name="Li S."/>
            <person name="Yu J."/>
            <person name="Hong S."/>
            <person name="Yu X."/>
            <person name="Zou P."/>
            <person name="Chen C."/>
            <person name="Chang X."/>
            <person name="Wang W."/>
            <person name="Lv Y."/>
            <person name="Sun Y."/>
            <person name="Ma L."/>
            <person name="Shen B."/>
            <person name="Zhu C."/>
        </authorList>
    </citation>
    <scope>NUCLEOTIDE SEQUENCE [LARGE SCALE GENOMIC DNA]</scope>
</reference>
<dbReference type="AlphaFoldDB" id="A0A084WHK7"/>
<evidence type="ECO:0000256" key="5">
    <source>
        <dbReference type="ARBA" id="ARBA00023180"/>
    </source>
</evidence>
<organism evidence="8">
    <name type="scientific">Anopheles sinensis</name>
    <name type="common">Mosquito</name>
    <dbReference type="NCBI Taxonomy" id="74873"/>
    <lineage>
        <taxon>Eukaryota</taxon>
        <taxon>Metazoa</taxon>
        <taxon>Ecdysozoa</taxon>
        <taxon>Arthropoda</taxon>
        <taxon>Hexapoda</taxon>
        <taxon>Insecta</taxon>
        <taxon>Pterygota</taxon>
        <taxon>Neoptera</taxon>
        <taxon>Endopterygota</taxon>
        <taxon>Diptera</taxon>
        <taxon>Nematocera</taxon>
        <taxon>Culicoidea</taxon>
        <taxon>Culicidae</taxon>
        <taxon>Anophelinae</taxon>
        <taxon>Anopheles</taxon>
    </lineage>
</organism>
<dbReference type="InterPro" id="IPR009003">
    <property type="entry name" value="Peptidase_S1_PA"/>
</dbReference>
<evidence type="ECO:0000313" key="10">
    <source>
        <dbReference type="Proteomes" id="UP000030765"/>
    </source>
</evidence>
<keyword evidence="4" id="KW-1015">Disulfide bond</keyword>
<sequence>MVHPEFSRQNVAHDIAIVKLSSAIEMTDFIQPACLWTEDEEQFRIVGKLGTMVGFGNTEDDTVSEYLQEANLTVVEGLKCLEDARKSLAPILTSNMFCSRGTLGVSACRGDSGGGMFFKKNTSCGLGLSSLILVQHFEKDKVLISNLEGVRDIVLDPQRGKLYWANHGER</sequence>
<dbReference type="GO" id="GO:0006508">
    <property type="term" value="P:proteolysis"/>
    <property type="evidence" value="ECO:0007669"/>
    <property type="project" value="InterPro"/>
</dbReference>
<keyword evidence="3" id="KW-0732">Signal</keyword>